<dbReference type="Pfam" id="PF12804">
    <property type="entry name" value="NTP_transf_3"/>
    <property type="match status" value="1"/>
</dbReference>
<name>A0ABT8E7R5_9BACL</name>
<dbReference type="RefSeq" id="WP_290400029.1">
    <property type="nucleotide sequence ID" value="NZ_JAUHLN010000002.1"/>
</dbReference>
<gene>
    <name evidence="2" type="ORF">QYF49_13095</name>
</gene>
<evidence type="ECO:0000259" key="1">
    <source>
        <dbReference type="Pfam" id="PF12804"/>
    </source>
</evidence>
<comment type="caution">
    <text evidence="2">The sequence shown here is derived from an EMBL/GenBank/DDBJ whole genome shotgun (WGS) entry which is preliminary data.</text>
</comment>
<protein>
    <submittedName>
        <fullName evidence="2">Nucleotidyltransferase family protein</fullName>
    </submittedName>
</protein>
<evidence type="ECO:0000313" key="2">
    <source>
        <dbReference type="EMBL" id="MDN4073942.1"/>
    </source>
</evidence>
<dbReference type="EMBL" id="JAUHLN010000002">
    <property type="protein sequence ID" value="MDN4073942.1"/>
    <property type="molecule type" value="Genomic_DNA"/>
</dbReference>
<dbReference type="Proteomes" id="UP001168694">
    <property type="component" value="Unassembled WGS sequence"/>
</dbReference>
<dbReference type="SUPFAM" id="SSF53448">
    <property type="entry name" value="Nucleotide-diphospho-sugar transferases"/>
    <property type="match status" value="1"/>
</dbReference>
<sequence length="201" mass="22083">MSSSTPSLSAIVLGAGRSSRMRTLKALLPWKGTSLIRFQTETLLNAGISDIVVVLGFRAADLSNELSSYTIKTVMNKDYHSGKCSSIKAGLAAITQPSSGVIICAVDQPLSLNVVRNLYKLHTKHPAAIILPSFKGKRGHPLLIPKSLYDDLQDIKEQTQGLRHLVNTRRKEIVTVELDEPSILLNLNEQADYQEACWEDS</sequence>
<dbReference type="CDD" id="cd04182">
    <property type="entry name" value="GT_2_like_f"/>
    <property type="match status" value="1"/>
</dbReference>
<proteinExistence type="predicted"/>
<feature type="domain" description="MobA-like NTP transferase" evidence="1">
    <location>
        <begin position="10"/>
        <end position="168"/>
    </location>
</feature>
<accession>A0ABT8E7R5</accession>
<dbReference type="PANTHER" id="PTHR43777">
    <property type="entry name" value="MOLYBDENUM COFACTOR CYTIDYLYLTRANSFERASE"/>
    <property type="match status" value="1"/>
</dbReference>
<dbReference type="PANTHER" id="PTHR43777:SF1">
    <property type="entry name" value="MOLYBDENUM COFACTOR CYTIDYLYLTRANSFERASE"/>
    <property type="match status" value="1"/>
</dbReference>
<dbReference type="Gene3D" id="3.90.550.10">
    <property type="entry name" value="Spore Coat Polysaccharide Biosynthesis Protein SpsA, Chain A"/>
    <property type="match status" value="1"/>
</dbReference>
<dbReference type="InterPro" id="IPR025877">
    <property type="entry name" value="MobA-like_NTP_Trfase"/>
</dbReference>
<dbReference type="InterPro" id="IPR029044">
    <property type="entry name" value="Nucleotide-diphossugar_trans"/>
</dbReference>
<reference evidence="2" key="1">
    <citation type="submission" date="2023-06" db="EMBL/GenBank/DDBJ databases">
        <title>Draft Genome Sequences of Representative Paenibacillus Polymyxa, Bacillus cereus, Fictibacillus sp., and Brevibacillus agri Strains Isolated from Amazonian Dark Earth.</title>
        <authorList>
            <person name="Pellegrinetti T.A."/>
            <person name="Cunha I.C.M."/>
            <person name="Chaves M.G."/>
            <person name="Freitas A.S."/>
            <person name="Silva A.V.R."/>
            <person name="Tsai S.M."/>
            <person name="Mendes L.W."/>
        </authorList>
    </citation>
    <scope>NUCLEOTIDE SEQUENCE</scope>
    <source>
        <strain evidence="2">CENA-BCM004</strain>
    </source>
</reference>
<organism evidence="2 3">
    <name type="scientific">Fictibacillus terranigra</name>
    <dbReference type="NCBI Taxonomy" id="3058424"/>
    <lineage>
        <taxon>Bacteria</taxon>
        <taxon>Bacillati</taxon>
        <taxon>Bacillota</taxon>
        <taxon>Bacilli</taxon>
        <taxon>Bacillales</taxon>
        <taxon>Fictibacillaceae</taxon>
        <taxon>Fictibacillus</taxon>
    </lineage>
</organism>
<evidence type="ECO:0000313" key="3">
    <source>
        <dbReference type="Proteomes" id="UP001168694"/>
    </source>
</evidence>
<keyword evidence="3" id="KW-1185">Reference proteome</keyword>